<evidence type="ECO:0000256" key="6">
    <source>
        <dbReference type="ARBA" id="ARBA00023002"/>
    </source>
</evidence>
<dbReference type="PROSITE" id="PS51352">
    <property type="entry name" value="THIOREDOXIN_2"/>
    <property type="match status" value="1"/>
</dbReference>
<proteinExistence type="inferred from homology"/>
<dbReference type="CDD" id="cd03017">
    <property type="entry name" value="PRX_BCP"/>
    <property type="match status" value="1"/>
</dbReference>
<evidence type="ECO:0000256" key="3">
    <source>
        <dbReference type="ARBA" id="ARBA00013017"/>
    </source>
</evidence>
<comment type="similarity">
    <text evidence="11">Belongs to the peroxiredoxin family. BCP/PrxQ subfamily.</text>
</comment>
<dbReference type="FunFam" id="3.40.30.10:FF:000157">
    <property type="entry name" value="DOT5p Nuclear thiol peroxidase"/>
    <property type="match status" value="1"/>
</dbReference>
<name>A0A367YMF6_9ASCO</name>
<dbReference type="GO" id="GO:0045454">
    <property type="term" value="P:cell redox homeostasis"/>
    <property type="evidence" value="ECO:0007669"/>
    <property type="project" value="TreeGrafter"/>
</dbReference>
<keyword evidence="9" id="KW-0676">Redox-active center</keyword>
<protein>
    <recommendedName>
        <fullName evidence="3">thioredoxin-dependent peroxiredoxin</fullName>
        <ecNumber evidence="3">1.11.1.24</ecNumber>
    </recommendedName>
    <alternativeName>
        <fullName evidence="13">Nuclear thiol peroxidase</fullName>
    </alternativeName>
    <alternativeName>
        <fullName evidence="10">Thioredoxin peroxidase</fullName>
    </alternativeName>
</protein>
<comment type="subcellular location">
    <subcellularLocation>
        <location evidence="1">Nucleus</location>
    </subcellularLocation>
</comment>
<dbReference type="STRING" id="5486.A0A367YMF6"/>
<dbReference type="PANTHER" id="PTHR42801">
    <property type="entry name" value="THIOREDOXIN-DEPENDENT PEROXIDE REDUCTASE"/>
    <property type="match status" value="1"/>
</dbReference>
<evidence type="ECO:0000256" key="12">
    <source>
        <dbReference type="ARBA" id="ARBA00049091"/>
    </source>
</evidence>
<feature type="region of interest" description="Disordered" evidence="14">
    <location>
        <begin position="1"/>
        <end position="40"/>
    </location>
</feature>
<evidence type="ECO:0000313" key="17">
    <source>
        <dbReference type="Proteomes" id="UP000253472"/>
    </source>
</evidence>
<keyword evidence="17" id="KW-1185">Reference proteome</keyword>
<dbReference type="SUPFAM" id="SSF52833">
    <property type="entry name" value="Thioredoxin-like"/>
    <property type="match status" value="1"/>
</dbReference>
<feature type="domain" description="Thioredoxin" evidence="15">
    <location>
        <begin position="44"/>
        <end position="188"/>
    </location>
</feature>
<dbReference type="Proteomes" id="UP000253472">
    <property type="component" value="Unassembled WGS sequence"/>
</dbReference>
<dbReference type="Pfam" id="PF00578">
    <property type="entry name" value="AhpC-TSA"/>
    <property type="match status" value="1"/>
</dbReference>
<evidence type="ECO:0000256" key="10">
    <source>
        <dbReference type="ARBA" id="ARBA00032824"/>
    </source>
</evidence>
<evidence type="ECO:0000256" key="5">
    <source>
        <dbReference type="ARBA" id="ARBA00022862"/>
    </source>
</evidence>
<sequence length="271" mass="29976">MSALRRSARVASRPTRVPEPEEQAPVAKKARTTKAKAEPVSAGLEIGDKIPDVKLLNQDSEEVSLADVAKSSKYVVVFAYPKANSGNLKSGCTFQLIGFENNYSFFKDNDTAVFGLSADSPKAQKAFHDKHNAEFDLLSDPQRELIGLLGAKKSPLGVKRSHWVFVDGILKVKEIQVSPQESFDGAKAEIEKFVKEGKNGAEAPKEEEAKEEVKEEEPKEEEKPKEEEPKEEEPKEENGGSKEEEPKEETKPEEPKEEAKPEETKEEVAAA</sequence>
<dbReference type="InterPro" id="IPR050924">
    <property type="entry name" value="Peroxiredoxin_BCP/PrxQ"/>
</dbReference>
<organism evidence="16 17">
    <name type="scientific">Candida viswanathii</name>
    <dbReference type="NCBI Taxonomy" id="5486"/>
    <lineage>
        <taxon>Eukaryota</taxon>
        <taxon>Fungi</taxon>
        <taxon>Dikarya</taxon>
        <taxon>Ascomycota</taxon>
        <taxon>Saccharomycotina</taxon>
        <taxon>Pichiomycetes</taxon>
        <taxon>Debaryomycetaceae</taxon>
        <taxon>Candida/Lodderomyces clade</taxon>
        <taxon>Candida</taxon>
    </lineage>
</organism>
<keyword evidence="6" id="KW-0560">Oxidoreductase</keyword>
<gene>
    <name evidence="16" type="primary">DOT5_0</name>
    <name evidence="16" type="ORF">Cantr_02258</name>
</gene>
<keyword evidence="4" id="KW-0575">Peroxidase</keyword>
<keyword evidence="8" id="KW-0539">Nucleus</keyword>
<dbReference type="GO" id="GO:0034599">
    <property type="term" value="P:cellular response to oxidative stress"/>
    <property type="evidence" value="ECO:0007669"/>
    <property type="project" value="TreeGrafter"/>
</dbReference>
<dbReference type="GO" id="GO:0005737">
    <property type="term" value="C:cytoplasm"/>
    <property type="evidence" value="ECO:0007669"/>
    <property type="project" value="TreeGrafter"/>
</dbReference>
<evidence type="ECO:0000256" key="9">
    <source>
        <dbReference type="ARBA" id="ARBA00023284"/>
    </source>
</evidence>
<keyword evidence="7" id="KW-1015">Disulfide bond</keyword>
<evidence type="ECO:0000256" key="1">
    <source>
        <dbReference type="ARBA" id="ARBA00004123"/>
    </source>
</evidence>
<evidence type="ECO:0000256" key="4">
    <source>
        <dbReference type="ARBA" id="ARBA00022559"/>
    </source>
</evidence>
<evidence type="ECO:0000256" key="2">
    <source>
        <dbReference type="ARBA" id="ARBA00011245"/>
    </source>
</evidence>
<keyword evidence="5" id="KW-0049">Antioxidant</keyword>
<comment type="subunit">
    <text evidence="2">Monomer.</text>
</comment>
<evidence type="ECO:0000256" key="7">
    <source>
        <dbReference type="ARBA" id="ARBA00023157"/>
    </source>
</evidence>
<evidence type="ECO:0000256" key="14">
    <source>
        <dbReference type="SAM" id="MobiDB-lite"/>
    </source>
</evidence>
<feature type="region of interest" description="Disordered" evidence="14">
    <location>
        <begin position="197"/>
        <end position="271"/>
    </location>
</feature>
<dbReference type="AlphaFoldDB" id="A0A367YMF6"/>
<dbReference type="InterPro" id="IPR000866">
    <property type="entry name" value="AhpC/TSA"/>
</dbReference>
<dbReference type="InterPro" id="IPR013766">
    <property type="entry name" value="Thioredoxin_domain"/>
</dbReference>
<feature type="compositionally biased region" description="Low complexity" evidence="14">
    <location>
        <begin position="1"/>
        <end position="13"/>
    </location>
</feature>
<evidence type="ECO:0000256" key="11">
    <source>
        <dbReference type="ARBA" id="ARBA00038489"/>
    </source>
</evidence>
<evidence type="ECO:0000256" key="13">
    <source>
        <dbReference type="ARBA" id="ARBA00077538"/>
    </source>
</evidence>
<dbReference type="EMBL" id="QLNQ01000001">
    <property type="protein sequence ID" value="RCK67065.1"/>
    <property type="molecule type" value="Genomic_DNA"/>
</dbReference>
<dbReference type="PANTHER" id="PTHR42801:SF23">
    <property type="entry name" value="PEROXIREDOXIN DOT5"/>
    <property type="match status" value="1"/>
</dbReference>
<comment type="catalytic activity">
    <reaction evidence="12">
        <text>a hydroperoxide + [thioredoxin]-dithiol = an alcohol + [thioredoxin]-disulfide + H2O</text>
        <dbReference type="Rhea" id="RHEA:62620"/>
        <dbReference type="Rhea" id="RHEA-COMP:10698"/>
        <dbReference type="Rhea" id="RHEA-COMP:10700"/>
        <dbReference type="ChEBI" id="CHEBI:15377"/>
        <dbReference type="ChEBI" id="CHEBI:29950"/>
        <dbReference type="ChEBI" id="CHEBI:30879"/>
        <dbReference type="ChEBI" id="CHEBI:35924"/>
        <dbReference type="ChEBI" id="CHEBI:50058"/>
        <dbReference type="EC" id="1.11.1.24"/>
    </reaction>
</comment>
<comment type="caution">
    <text evidence="16">The sequence shown here is derived from an EMBL/GenBank/DDBJ whole genome shotgun (WGS) entry which is preliminary data.</text>
</comment>
<dbReference type="OrthoDB" id="338622at2759"/>
<accession>A0A367YMF6</accession>
<dbReference type="GO" id="GO:0005634">
    <property type="term" value="C:nucleus"/>
    <property type="evidence" value="ECO:0007669"/>
    <property type="project" value="UniProtKB-SubCell"/>
</dbReference>
<dbReference type="GO" id="GO:0008379">
    <property type="term" value="F:thioredoxin peroxidase activity"/>
    <property type="evidence" value="ECO:0007669"/>
    <property type="project" value="TreeGrafter"/>
</dbReference>
<dbReference type="InterPro" id="IPR036249">
    <property type="entry name" value="Thioredoxin-like_sf"/>
</dbReference>
<reference evidence="16 17" key="1">
    <citation type="submission" date="2018-06" db="EMBL/GenBank/DDBJ databases">
        <title>Whole genome sequencing of Candida tropicalis (genome annotated by CSBL at Korea University).</title>
        <authorList>
            <person name="Ahn J."/>
        </authorList>
    </citation>
    <scope>NUCLEOTIDE SEQUENCE [LARGE SCALE GENOMIC DNA]</scope>
    <source>
        <strain evidence="16 17">ATCC 20962</strain>
    </source>
</reference>
<evidence type="ECO:0000259" key="15">
    <source>
        <dbReference type="PROSITE" id="PS51352"/>
    </source>
</evidence>
<evidence type="ECO:0000313" key="16">
    <source>
        <dbReference type="EMBL" id="RCK67065.1"/>
    </source>
</evidence>
<dbReference type="EC" id="1.11.1.24" evidence="3"/>
<evidence type="ECO:0000256" key="8">
    <source>
        <dbReference type="ARBA" id="ARBA00023242"/>
    </source>
</evidence>
<dbReference type="Gene3D" id="3.40.30.10">
    <property type="entry name" value="Glutaredoxin"/>
    <property type="match status" value="1"/>
</dbReference>